<comment type="function">
    <text evidence="2 12">NAD-binding protein involved in the addition of a carboxymethylaminomethyl (cmnm) group at the wobble position (U34) of certain tRNAs, forming tRNA-cmnm(5)s(2)U34.</text>
</comment>
<dbReference type="FunFam" id="3.50.50.60:FF:000063">
    <property type="entry name" value="tRNA uridine 5-carboxymethylaminomethyl modification enzyme MnmG"/>
    <property type="match status" value="1"/>
</dbReference>
<dbReference type="Gene3D" id="1.10.10.1800">
    <property type="entry name" value="tRNA uridine 5-carboxymethylaminomethyl modification enzyme MnmG/GidA"/>
    <property type="match status" value="1"/>
</dbReference>
<evidence type="ECO:0000256" key="12">
    <source>
        <dbReference type="HAMAP-Rule" id="MF_00129"/>
    </source>
</evidence>
<proteinExistence type="inferred from homology"/>
<comment type="cofactor">
    <cofactor evidence="1 12">
        <name>FAD</name>
        <dbReference type="ChEBI" id="CHEBI:57692"/>
    </cofactor>
</comment>
<dbReference type="FunFam" id="1.10.150.570:FF:000001">
    <property type="entry name" value="tRNA uridine 5-carboxymethylaminomethyl modification enzyme MnmG"/>
    <property type="match status" value="1"/>
</dbReference>
<dbReference type="Pfam" id="PF21680">
    <property type="entry name" value="GIDA_C_1st"/>
    <property type="match status" value="1"/>
</dbReference>
<evidence type="ECO:0000313" key="15">
    <source>
        <dbReference type="Proteomes" id="UP000007523"/>
    </source>
</evidence>
<dbReference type="InterPro" id="IPR026904">
    <property type="entry name" value="MnmG_C"/>
</dbReference>
<evidence type="ECO:0000256" key="5">
    <source>
        <dbReference type="ARBA" id="ARBA00022490"/>
    </source>
</evidence>
<feature type="binding site" evidence="12">
    <location>
        <position position="370"/>
    </location>
    <ligand>
        <name>FAD</name>
        <dbReference type="ChEBI" id="CHEBI:57692"/>
    </ligand>
</feature>
<dbReference type="Gene3D" id="3.50.50.60">
    <property type="entry name" value="FAD/NAD(P)-binding domain"/>
    <property type="match status" value="2"/>
</dbReference>
<evidence type="ECO:0000256" key="6">
    <source>
        <dbReference type="ARBA" id="ARBA00022630"/>
    </source>
</evidence>
<feature type="binding site" evidence="12">
    <location>
        <position position="181"/>
    </location>
    <ligand>
        <name>FAD</name>
        <dbReference type="ChEBI" id="CHEBI:57692"/>
    </ligand>
</feature>
<keyword evidence="9 12" id="KW-0520">NAD</keyword>
<dbReference type="InterPro" id="IPR049312">
    <property type="entry name" value="GIDA_C_N"/>
</dbReference>
<dbReference type="GO" id="GO:0002098">
    <property type="term" value="P:tRNA wobble uridine modification"/>
    <property type="evidence" value="ECO:0007669"/>
    <property type="project" value="InterPro"/>
</dbReference>
<feature type="binding site" evidence="12">
    <location>
        <begin position="273"/>
        <end position="287"/>
    </location>
    <ligand>
        <name>NAD(+)</name>
        <dbReference type="ChEBI" id="CHEBI:57540"/>
    </ligand>
</feature>
<feature type="binding site" evidence="12">
    <location>
        <position position="126"/>
    </location>
    <ligand>
        <name>FAD</name>
        <dbReference type="ChEBI" id="CHEBI:57692"/>
    </ligand>
</feature>
<evidence type="ECO:0000259" key="13">
    <source>
        <dbReference type="SMART" id="SM01228"/>
    </source>
</evidence>
<dbReference type="PROSITE" id="PS01281">
    <property type="entry name" value="GIDA_2"/>
    <property type="match status" value="1"/>
</dbReference>
<dbReference type="PRINTS" id="PR00411">
    <property type="entry name" value="PNDRDTASEI"/>
</dbReference>
<dbReference type="KEGG" id="pmq:PM3016_7483"/>
<keyword evidence="7 12" id="KW-0819">tRNA processing</keyword>
<organism evidence="14 15">
    <name type="scientific">Paenibacillus mucilaginosus 3016</name>
    <dbReference type="NCBI Taxonomy" id="1116391"/>
    <lineage>
        <taxon>Bacteria</taxon>
        <taxon>Bacillati</taxon>
        <taxon>Bacillota</taxon>
        <taxon>Bacilli</taxon>
        <taxon>Bacillales</taxon>
        <taxon>Paenibacillaceae</taxon>
        <taxon>Paenibacillus</taxon>
    </lineage>
</organism>
<dbReference type="EMBL" id="CP003235">
    <property type="protein sequence ID" value="AFC34049.1"/>
    <property type="molecule type" value="Genomic_DNA"/>
</dbReference>
<dbReference type="RefSeq" id="WP_014372792.1">
    <property type="nucleotide sequence ID" value="NC_016935.1"/>
</dbReference>
<reference evidence="14 15" key="1">
    <citation type="journal article" date="2012" name="J. Bacteriol.">
        <title>Complete Genome Sequence of Paenibacillus mucilaginosus 3016, a Bacterium Functional as Microbial Fertilizer.</title>
        <authorList>
            <person name="Ma M."/>
            <person name="Wang Z."/>
            <person name="Li L."/>
            <person name="Jiang X."/>
            <person name="Guan D."/>
            <person name="Cao F."/>
            <person name="Chen H."/>
            <person name="Wang X."/>
            <person name="Shen D."/>
            <person name="Du B."/>
            <person name="Li J."/>
        </authorList>
    </citation>
    <scope>NUCLEOTIDE SEQUENCE [LARGE SCALE GENOMIC DNA]</scope>
    <source>
        <strain evidence="14 15">3016</strain>
    </source>
</reference>
<name>H6NIZ9_9BACL</name>
<dbReference type="SMART" id="SM01228">
    <property type="entry name" value="GIDA_assoc_3"/>
    <property type="match status" value="1"/>
</dbReference>
<dbReference type="InterPro" id="IPR004416">
    <property type="entry name" value="MnmG"/>
</dbReference>
<evidence type="ECO:0000313" key="14">
    <source>
        <dbReference type="EMBL" id="AFC34049.1"/>
    </source>
</evidence>
<feature type="domain" description="tRNA uridine 5-carboxymethylaminomethyl modification enzyme C-terminal subdomain" evidence="13">
    <location>
        <begin position="545"/>
        <end position="616"/>
    </location>
</feature>
<comment type="subunit">
    <text evidence="10 12">Homodimer. Heterotetramer of two MnmE and two MnmG subunits.</text>
</comment>
<feature type="binding site" evidence="12">
    <location>
        <begin position="14"/>
        <end position="19"/>
    </location>
    <ligand>
        <name>FAD</name>
        <dbReference type="ChEBI" id="CHEBI:57692"/>
    </ligand>
</feature>
<dbReference type="Pfam" id="PF13932">
    <property type="entry name" value="SAM_GIDA_C"/>
    <property type="match status" value="1"/>
</dbReference>
<dbReference type="PROSITE" id="PS01280">
    <property type="entry name" value="GIDA_1"/>
    <property type="match status" value="1"/>
</dbReference>
<dbReference type="HAMAP" id="MF_00129">
    <property type="entry name" value="MnmG_GidA"/>
    <property type="match status" value="1"/>
</dbReference>
<evidence type="ECO:0000256" key="8">
    <source>
        <dbReference type="ARBA" id="ARBA00022827"/>
    </source>
</evidence>
<comment type="similarity">
    <text evidence="3 12">Belongs to the MnmG family.</text>
</comment>
<dbReference type="STRING" id="1116391.PM3016_7483"/>
<dbReference type="GO" id="GO:0030488">
    <property type="term" value="P:tRNA methylation"/>
    <property type="evidence" value="ECO:0007669"/>
    <property type="project" value="TreeGrafter"/>
</dbReference>
<dbReference type="Gene3D" id="1.10.150.570">
    <property type="entry name" value="GidA associated domain, C-terminal subdomain"/>
    <property type="match status" value="1"/>
</dbReference>
<dbReference type="SUPFAM" id="SSF51905">
    <property type="entry name" value="FAD/NAD(P)-binding domain"/>
    <property type="match status" value="1"/>
</dbReference>
<comment type="subcellular location">
    <subcellularLocation>
        <location evidence="12">Cytoplasm</location>
    </subcellularLocation>
</comment>
<accession>H6NIZ9</accession>
<keyword evidence="15" id="KW-1185">Reference proteome</keyword>
<evidence type="ECO:0000256" key="3">
    <source>
        <dbReference type="ARBA" id="ARBA00007653"/>
    </source>
</evidence>
<dbReference type="InterPro" id="IPR002218">
    <property type="entry name" value="MnmG-rel"/>
</dbReference>
<dbReference type="Proteomes" id="UP000007523">
    <property type="component" value="Chromosome"/>
</dbReference>
<protein>
    <recommendedName>
        <fullName evidence="4 12">tRNA uridine 5-carboxymethylaminomethyl modification enzyme MnmG</fullName>
    </recommendedName>
    <alternativeName>
        <fullName evidence="11 12">Glucose-inhibited division protein A</fullName>
    </alternativeName>
</protein>
<dbReference type="InterPro" id="IPR044920">
    <property type="entry name" value="MnmG_C_subdom_sf"/>
</dbReference>
<dbReference type="InterPro" id="IPR040131">
    <property type="entry name" value="MnmG_N"/>
</dbReference>
<sequence>MSYTAGNYDVIVIGAGHAGVEAALASARMGCETLLLTINLDMVAFMPCNPSVGGPAKGHVVREIDALGGEMGRNIDKTYIQMRMLNTGKGPAVHALRAQADKFLYQQTMKETIEKTDGLTLRQGMVEELIVEDGVCRGVITKTGATYYGKAIVLTTGTYLRGKIIMGELMYESGPNNQQPSVKLAEDLRKHGLELVRFKTGTPPRVHGDTIDFSQTSIQPGDDKPKFFSYETTQEVPDQLPCWLTYTSEQTHQIINDNLHRAPMFSGAIEGTGPRYCPSIEDKIVRFSDKPKHQIFLEPEGRNTKEYYVQGLSTSMPEDVQLQILRSIPGLEKVEMMRTGYAIEYDAVVPTQLKPSLETKVIEGLFTAGQINGTSGYEEAAGQGIMAGINAARKVQQKDPVILDRSEAYIGVLIDDLVTKGTSEPYRLLTSRAEYRLLLRHDNADLRLTQTGYDIGLISPERYAQFQEKVKRVEEELERLKTTKVKPTAEVQNLLASVGTAEINNSVDLLSLLRRPEVSYEHIHSLSPSSYELTEDMKEQVEIQVKYSGYIEKQLIQVERLKKMEKKRIPDDIIYDDINGIAMEAKQKLSKIRPISIGQASRISGVTPADISILLVHLEHYNKVIAARG</sequence>
<evidence type="ECO:0000256" key="7">
    <source>
        <dbReference type="ARBA" id="ARBA00022694"/>
    </source>
</evidence>
<dbReference type="InterPro" id="IPR036188">
    <property type="entry name" value="FAD/NAD-bd_sf"/>
</dbReference>
<dbReference type="Pfam" id="PF01134">
    <property type="entry name" value="GIDA"/>
    <property type="match status" value="1"/>
</dbReference>
<dbReference type="GO" id="GO:0005829">
    <property type="term" value="C:cytosol"/>
    <property type="evidence" value="ECO:0007669"/>
    <property type="project" value="TreeGrafter"/>
</dbReference>
<dbReference type="PANTHER" id="PTHR11806:SF0">
    <property type="entry name" value="PROTEIN MTO1 HOMOLOG, MITOCHONDRIAL"/>
    <property type="match status" value="1"/>
</dbReference>
<dbReference type="HOGENOM" id="CLU_007831_2_2_9"/>
<dbReference type="AlphaFoldDB" id="H6NIZ9"/>
<dbReference type="InterPro" id="IPR020595">
    <property type="entry name" value="MnmG-rel_CS"/>
</dbReference>
<keyword evidence="8 12" id="KW-0274">FAD</keyword>
<dbReference type="FunFam" id="1.10.10.1800:FF:000001">
    <property type="entry name" value="tRNA uridine 5-carboxymethylaminomethyl modification enzyme MnmG"/>
    <property type="match status" value="1"/>
</dbReference>
<dbReference type="InterPro" id="IPR047001">
    <property type="entry name" value="MnmG_C_subdom"/>
</dbReference>
<evidence type="ECO:0000256" key="2">
    <source>
        <dbReference type="ARBA" id="ARBA00003717"/>
    </source>
</evidence>
<keyword evidence="6 12" id="KW-0285">Flavoprotein</keyword>
<evidence type="ECO:0000256" key="10">
    <source>
        <dbReference type="ARBA" id="ARBA00025948"/>
    </source>
</evidence>
<dbReference type="NCBIfam" id="TIGR00136">
    <property type="entry name" value="mnmG_gidA"/>
    <property type="match status" value="1"/>
</dbReference>
<evidence type="ECO:0000256" key="11">
    <source>
        <dbReference type="ARBA" id="ARBA00031800"/>
    </source>
</evidence>
<dbReference type="PANTHER" id="PTHR11806">
    <property type="entry name" value="GLUCOSE INHIBITED DIVISION PROTEIN A"/>
    <property type="match status" value="1"/>
</dbReference>
<evidence type="ECO:0000256" key="4">
    <source>
        <dbReference type="ARBA" id="ARBA00020461"/>
    </source>
</evidence>
<dbReference type="FunFam" id="3.50.50.60:FF:000002">
    <property type="entry name" value="tRNA uridine 5-carboxymethylaminomethyl modification enzyme MnmG"/>
    <property type="match status" value="1"/>
</dbReference>
<dbReference type="GO" id="GO:0050660">
    <property type="term" value="F:flavin adenine dinucleotide binding"/>
    <property type="evidence" value="ECO:0007669"/>
    <property type="project" value="UniProtKB-UniRule"/>
</dbReference>
<gene>
    <name evidence="12" type="primary">mnmG</name>
    <name evidence="12" type="synonym">gidA</name>
    <name evidence="14" type="ORF">PM3016_7483</name>
</gene>
<evidence type="ECO:0000256" key="9">
    <source>
        <dbReference type="ARBA" id="ARBA00023027"/>
    </source>
</evidence>
<keyword evidence="5 12" id="KW-0963">Cytoplasm</keyword>
<evidence type="ECO:0000256" key="1">
    <source>
        <dbReference type="ARBA" id="ARBA00001974"/>
    </source>
</evidence>